<name>A0A0F9NE30_9ZZZZ</name>
<gene>
    <name evidence="1" type="ORF">LCGC14_1038830</name>
</gene>
<dbReference type="EMBL" id="LAZR01004264">
    <property type="protein sequence ID" value="KKN10227.1"/>
    <property type="molecule type" value="Genomic_DNA"/>
</dbReference>
<organism evidence="1">
    <name type="scientific">marine sediment metagenome</name>
    <dbReference type="NCBI Taxonomy" id="412755"/>
    <lineage>
        <taxon>unclassified sequences</taxon>
        <taxon>metagenomes</taxon>
        <taxon>ecological metagenomes</taxon>
    </lineage>
</organism>
<reference evidence="1" key="1">
    <citation type="journal article" date="2015" name="Nature">
        <title>Complex archaea that bridge the gap between prokaryotes and eukaryotes.</title>
        <authorList>
            <person name="Spang A."/>
            <person name="Saw J.H."/>
            <person name="Jorgensen S.L."/>
            <person name="Zaremba-Niedzwiedzka K."/>
            <person name="Martijn J."/>
            <person name="Lind A.E."/>
            <person name="van Eijk R."/>
            <person name="Schleper C."/>
            <person name="Guy L."/>
            <person name="Ettema T.J."/>
        </authorList>
    </citation>
    <scope>NUCLEOTIDE SEQUENCE</scope>
</reference>
<sequence length="70" mass="8454">MTKQERETKIVKIWLQAFKLRIAFANLAITHLLIKIQMRKEMEKLNAINKYQKHYIKHMYNIRTLGGLLK</sequence>
<comment type="caution">
    <text evidence="1">The sequence shown here is derived from an EMBL/GenBank/DDBJ whole genome shotgun (WGS) entry which is preliminary data.</text>
</comment>
<accession>A0A0F9NE30</accession>
<dbReference type="AlphaFoldDB" id="A0A0F9NE30"/>
<protein>
    <submittedName>
        <fullName evidence="1">Uncharacterized protein</fullName>
    </submittedName>
</protein>
<evidence type="ECO:0000313" key="1">
    <source>
        <dbReference type="EMBL" id="KKN10227.1"/>
    </source>
</evidence>
<proteinExistence type="predicted"/>